<name>A0A0E9VSP8_ANGAN</name>
<accession>A0A0E9VSP8</accession>
<organism evidence="1">
    <name type="scientific">Anguilla anguilla</name>
    <name type="common">European freshwater eel</name>
    <name type="synonym">Muraena anguilla</name>
    <dbReference type="NCBI Taxonomy" id="7936"/>
    <lineage>
        <taxon>Eukaryota</taxon>
        <taxon>Metazoa</taxon>
        <taxon>Chordata</taxon>
        <taxon>Craniata</taxon>
        <taxon>Vertebrata</taxon>
        <taxon>Euteleostomi</taxon>
        <taxon>Actinopterygii</taxon>
        <taxon>Neopterygii</taxon>
        <taxon>Teleostei</taxon>
        <taxon>Anguilliformes</taxon>
        <taxon>Anguillidae</taxon>
        <taxon>Anguilla</taxon>
    </lineage>
</organism>
<reference evidence="1" key="1">
    <citation type="submission" date="2014-11" db="EMBL/GenBank/DDBJ databases">
        <authorList>
            <person name="Amaro Gonzalez C."/>
        </authorList>
    </citation>
    <scope>NUCLEOTIDE SEQUENCE</scope>
</reference>
<dbReference type="AlphaFoldDB" id="A0A0E9VSP8"/>
<dbReference type="EMBL" id="GBXM01028274">
    <property type="protein sequence ID" value="JAH80303.1"/>
    <property type="molecule type" value="Transcribed_RNA"/>
</dbReference>
<proteinExistence type="predicted"/>
<protein>
    <submittedName>
        <fullName evidence="1">Uncharacterized protein</fullName>
    </submittedName>
</protein>
<reference evidence="1" key="2">
    <citation type="journal article" date="2015" name="Fish Shellfish Immunol.">
        <title>Early steps in the European eel (Anguilla anguilla)-Vibrio vulnificus interaction in the gills: Role of the RtxA13 toxin.</title>
        <authorList>
            <person name="Callol A."/>
            <person name="Pajuelo D."/>
            <person name="Ebbesson L."/>
            <person name="Teles M."/>
            <person name="MacKenzie S."/>
            <person name="Amaro C."/>
        </authorList>
    </citation>
    <scope>NUCLEOTIDE SEQUENCE</scope>
</reference>
<evidence type="ECO:0000313" key="1">
    <source>
        <dbReference type="EMBL" id="JAH80303.1"/>
    </source>
</evidence>
<sequence length="18" mass="1888">MLALFAACSNSSNCDLNN</sequence>